<feature type="transmembrane region" description="Helical" evidence="7">
    <location>
        <begin position="181"/>
        <end position="204"/>
    </location>
</feature>
<comment type="subcellular location">
    <subcellularLocation>
        <location evidence="1">Endomembrane system</location>
        <topology evidence="1">Multi-pass membrane protein</topology>
    </subcellularLocation>
</comment>
<evidence type="ECO:0000256" key="7">
    <source>
        <dbReference type="SAM" id="Phobius"/>
    </source>
</evidence>
<keyword evidence="9" id="KW-1185">Reference proteome</keyword>
<dbReference type="PIRSF" id="PIRSF006102">
    <property type="entry name" value="NQR_DE"/>
    <property type="match status" value="1"/>
</dbReference>
<proteinExistence type="predicted"/>
<dbReference type="NCBIfam" id="NF009070">
    <property type="entry name" value="PRK12405.1"/>
    <property type="match status" value="1"/>
</dbReference>
<organism evidence="8">
    <name type="scientific">Candidatus Moduliflexus flocculans</name>
    <dbReference type="NCBI Taxonomy" id="1499966"/>
    <lineage>
        <taxon>Bacteria</taxon>
        <taxon>Candidatus Moduliflexota</taxon>
        <taxon>Candidatus Moduliflexia</taxon>
        <taxon>Candidatus Moduliflexales</taxon>
        <taxon>Candidatus Moduliflexaceae</taxon>
    </lineage>
</organism>
<feature type="transmembrane region" description="Helical" evidence="7">
    <location>
        <begin position="142"/>
        <end position="160"/>
    </location>
</feature>
<feature type="transmembrane region" description="Helical" evidence="7">
    <location>
        <begin position="87"/>
        <end position="104"/>
    </location>
</feature>
<feature type="transmembrane region" description="Helical" evidence="7">
    <location>
        <begin position="224"/>
        <end position="243"/>
    </location>
</feature>
<feature type="transmembrane region" description="Helical" evidence="7">
    <location>
        <begin position="116"/>
        <end position="136"/>
    </location>
</feature>
<keyword evidence="4" id="KW-1278">Translocase</keyword>
<dbReference type="GO" id="GO:0005886">
    <property type="term" value="C:plasma membrane"/>
    <property type="evidence" value="ECO:0007669"/>
    <property type="project" value="TreeGrafter"/>
</dbReference>
<sequence>MCYCGKHKEVSIKKHRFLFIGNGSRDVVPDSDTSSRSRDSKDMAAKVSIVQVMKDDLWKNNPVTVQILGICSTLAVTNIFVNTLIMGLGLIFATAFSSLTISLMRNVVPAKVRMMVQTLIIAVFVILVDIALKAYVPNISRALGPYVGLIITNCIIMGRMEGFAASNEPLVSFVDGAMSGVGYTWVLLVIAFIRELFGFGSIFGYQVMTPLMKTIGFSGGWPQWSIMIIAPGGFFMLATFLWLTNTFAAKKITHSGK</sequence>
<protein>
    <submittedName>
        <fullName evidence="8">RnfA-Nqr electron transport subunit</fullName>
    </submittedName>
</protein>
<evidence type="ECO:0000313" key="9">
    <source>
        <dbReference type="Proteomes" id="UP000030700"/>
    </source>
</evidence>
<dbReference type="EMBL" id="DF820456">
    <property type="protein sequence ID" value="GAK50783.1"/>
    <property type="molecule type" value="Genomic_DNA"/>
</dbReference>
<keyword evidence="6 7" id="KW-0472">Membrane</keyword>
<keyword evidence="3 7" id="KW-0812">Transmembrane</keyword>
<dbReference type="PANTHER" id="PTHR30586:SF1">
    <property type="entry name" value="NA(+)-TRANSLOCATING NADH-QUINONE REDUCTASE SUBUNIT D"/>
    <property type="match status" value="1"/>
</dbReference>
<reference evidence="8" key="1">
    <citation type="journal article" date="2015" name="PeerJ">
        <title>First genomic representation of candidate bacterial phylum KSB3 points to enhanced environmental sensing as a trigger of wastewater bulking.</title>
        <authorList>
            <person name="Sekiguchi Y."/>
            <person name="Ohashi A."/>
            <person name="Parks D.H."/>
            <person name="Yamauchi T."/>
            <person name="Tyson G.W."/>
            <person name="Hugenholtz P."/>
        </authorList>
    </citation>
    <scope>NUCLEOTIDE SEQUENCE [LARGE SCALE GENOMIC DNA]</scope>
</reference>
<evidence type="ECO:0000256" key="5">
    <source>
        <dbReference type="ARBA" id="ARBA00022989"/>
    </source>
</evidence>
<keyword evidence="5 7" id="KW-1133">Transmembrane helix</keyword>
<evidence type="ECO:0000256" key="3">
    <source>
        <dbReference type="ARBA" id="ARBA00022692"/>
    </source>
</evidence>
<gene>
    <name evidence="8" type="ORF">U14_02024</name>
</gene>
<dbReference type="PANTHER" id="PTHR30586">
    <property type="entry name" value="ELECTRON TRANSPORT COMPLEX PROTEIN RNFE"/>
    <property type="match status" value="1"/>
</dbReference>
<dbReference type="HOGENOM" id="CLU_046659_1_1_0"/>
<evidence type="ECO:0000313" key="8">
    <source>
        <dbReference type="EMBL" id="GAK50783.1"/>
    </source>
</evidence>
<evidence type="ECO:0000256" key="1">
    <source>
        <dbReference type="ARBA" id="ARBA00004127"/>
    </source>
</evidence>
<accession>A0A0S6VXM7</accession>
<dbReference type="AlphaFoldDB" id="A0A0S6VXM7"/>
<dbReference type="GO" id="GO:0012505">
    <property type="term" value="C:endomembrane system"/>
    <property type="evidence" value="ECO:0007669"/>
    <property type="project" value="UniProtKB-SubCell"/>
</dbReference>
<dbReference type="InterPro" id="IPR003667">
    <property type="entry name" value="NqrDE/RnfAE"/>
</dbReference>
<evidence type="ECO:0000256" key="4">
    <source>
        <dbReference type="ARBA" id="ARBA00022967"/>
    </source>
</evidence>
<keyword evidence="2" id="KW-0813">Transport</keyword>
<dbReference type="Proteomes" id="UP000030700">
    <property type="component" value="Unassembled WGS sequence"/>
</dbReference>
<evidence type="ECO:0000256" key="2">
    <source>
        <dbReference type="ARBA" id="ARBA00022448"/>
    </source>
</evidence>
<name>A0A0S6VXM7_9BACT</name>
<dbReference type="STRING" id="1499966.U14_02024"/>
<dbReference type="Pfam" id="PF02508">
    <property type="entry name" value="Rnf-Nqr"/>
    <property type="match status" value="1"/>
</dbReference>
<evidence type="ECO:0000256" key="6">
    <source>
        <dbReference type="ARBA" id="ARBA00023136"/>
    </source>
</evidence>